<dbReference type="InterPro" id="IPR038550">
    <property type="entry name" value="GPCR_3_9-Cys_sf"/>
</dbReference>
<evidence type="ECO:0000313" key="13">
    <source>
        <dbReference type="Proteomes" id="UP000735302"/>
    </source>
</evidence>
<dbReference type="GO" id="GO:0005886">
    <property type="term" value="C:plasma membrane"/>
    <property type="evidence" value="ECO:0007669"/>
    <property type="project" value="UniProtKB-SubCell"/>
</dbReference>
<dbReference type="Gene3D" id="2.10.50.30">
    <property type="entry name" value="GPCR, family 3, nine cysteines domain"/>
    <property type="match status" value="1"/>
</dbReference>
<evidence type="ECO:0000256" key="5">
    <source>
        <dbReference type="ARBA" id="ARBA00023040"/>
    </source>
</evidence>
<organism evidence="12 13">
    <name type="scientific">Plakobranchus ocellatus</name>
    <dbReference type="NCBI Taxonomy" id="259542"/>
    <lineage>
        <taxon>Eukaryota</taxon>
        <taxon>Metazoa</taxon>
        <taxon>Spiralia</taxon>
        <taxon>Lophotrochozoa</taxon>
        <taxon>Mollusca</taxon>
        <taxon>Gastropoda</taxon>
        <taxon>Heterobranchia</taxon>
        <taxon>Euthyneura</taxon>
        <taxon>Panpulmonata</taxon>
        <taxon>Sacoglossa</taxon>
        <taxon>Placobranchoidea</taxon>
        <taxon>Plakobranchidae</taxon>
        <taxon>Plakobranchus</taxon>
    </lineage>
</organism>
<feature type="transmembrane region" description="Helical" evidence="10">
    <location>
        <begin position="707"/>
        <end position="726"/>
    </location>
</feature>
<dbReference type="Proteomes" id="UP000735302">
    <property type="component" value="Unassembled WGS sequence"/>
</dbReference>
<dbReference type="InterPro" id="IPR028082">
    <property type="entry name" value="Peripla_BP_I"/>
</dbReference>
<reference evidence="12 13" key="1">
    <citation type="journal article" date="2021" name="Elife">
        <title>Chloroplast acquisition without the gene transfer in kleptoplastic sea slugs, Plakobranchus ocellatus.</title>
        <authorList>
            <person name="Maeda T."/>
            <person name="Takahashi S."/>
            <person name="Yoshida T."/>
            <person name="Shimamura S."/>
            <person name="Takaki Y."/>
            <person name="Nagai Y."/>
            <person name="Toyoda A."/>
            <person name="Suzuki Y."/>
            <person name="Arimoto A."/>
            <person name="Ishii H."/>
            <person name="Satoh N."/>
            <person name="Nishiyama T."/>
            <person name="Hasebe M."/>
            <person name="Maruyama T."/>
            <person name="Minagawa J."/>
            <person name="Obokata J."/>
            <person name="Shigenobu S."/>
        </authorList>
    </citation>
    <scope>NUCLEOTIDE SEQUENCE [LARGE SCALE GENOMIC DNA]</scope>
</reference>
<dbReference type="Pfam" id="PF00003">
    <property type="entry name" value="7tm_3"/>
    <property type="match status" value="1"/>
</dbReference>
<sequence>MPYFDVIGVIGPSTSGATVGVSRLLGSAHIPVMGVTSTSDELSDKDHHPYFLRVVAPDKYQVEAMLSFITEHRWSYVSVVYLEGSYGEAAFAHIKTLSAELGVCIATSHRVDGQTQMDTISRDLLTHGNARVVILFIYRSHAVRLLRSVASLNATGHFIWLASDGWKPYSRSAMKGLERETLGTFSFGYQSNPVPEFYKHVAEVMLADDPTINYFAQGNADRQGDGDIYVNDIKSTSCGAINTQRGSAAMMRSWREKAWELVTDCDQDESGVTGVVCIGRKNATVKSILSNLQSSTTFSLYVDAVWTFALATHELIRNLCPGVTGQKVRKCIQGDILLDYLKNVSFNGSSGVVMFTQTGDAVGRYIVTQVEIGPKQDPLNLGFDGSQNIGLNGKTVAYYDIHKRSMGFTGNPISWDHLKRAPILTDRTNQRKCENREDGDYYDNDYFNDDSDEDCFSNYDADFSEPQEVSVPESVCSKPCKPGQFLIQREPAPCCWECRACRDNERLVRGNASCELCAAFTWPDPETGYQTCAMIPVTYPQISELLPTLQIFLGVLALVILLIIVLCYVYFRETRVIKAASRELSVLQMAATFLGFITVILFQVTPDPLVCGALYFLFCLSFALLYCPLLVKAVRIYRIFDSTSKSTRRPKFVSPVSQIAMTGCLVLIQILLCVFVFLVYRPTAQKIQPARSEKRVELSCDMTPPGLASFLAYNLVLVLLCSVFAFKTRKLPDNFNESNFICMCVTTTLVIWLAFVPTYFASRRGHVRILLLSLALLLNHTVALVFLFAPKIYAAAFVADENFHVTRFQGNRKSTSAGQAVPIAVTFSSSYHSNNQIAPMPEELSRRQDF</sequence>
<comment type="subcellular location">
    <subcellularLocation>
        <location evidence="1">Cell membrane</location>
        <topology evidence="1">Multi-pass membrane protein</topology>
    </subcellularLocation>
</comment>
<evidence type="ECO:0000256" key="1">
    <source>
        <dbReference type="ARBA" id="ARBA00004651"/>
    </source>
</evidence>
<feature type="transmembrane region" description="Helical" evidence="10">
    <location>
        <begin position="767"/>
        <end position="789"/>
    </location>
</feature>
<proteinExistence type="predicted"/>
<dbReference type="GO" id="GO:0004930">
    <property type="term" value="F:G protein-coupled receptor activity"/>
    <property type="evidence" value="ECO:0007669"/>
    <property type="project" value="UniProtKB-KW"/>
</dbReference>
<name>A0AAV3Z301_9GAST</name>
<dbReference type="InterPro" id="IPR001828">
    <property type="entry name" value="ANF_lig-bd_rcpt"/>
</dbReference>
<feature type="transmembrane region" description="Helical" evidence="10">
    <location>
        <begin position="614"/>
        <end position="631"/>
    </location>
</feature>
<dbReference type="AlphaFoldDB" id="A0AAV3Z301"/>
<evidence type="ECO:0000256" key="9">
    <source>
        <dbReference type="ARBA" id="ARBA00023224"/>
    </source>
</evidence>
<protein>
    <submittedName>
        <fullName evidence="12">Metabotropic glutamate receptor-like</fullName>
    </submittedName>
</protein>
<keyword evidence="13" id="KW-1185">Reference proteome</keyword>
<dbReference type="Gene3D" id="3.40.50.2300">
    <property type="match status" value="3"/>
</dbReference>
<evidence type="ECO:0000313" key="12">
    <source>
        <dbReference type="EMBL" id="GFN89549.1"/>
    </source>
</evidence>
<evidence type="ECO:0000259" key="11">
    <source>
        <dbReference type="PROSITE" id="PS50259"/>
    </source>
</evidence>
<evidence type="ECO:0000256" key="10">
    <source>
        <dbReference type="SAM" id="Phobius"/>
    </source>
</evidence>
<dbReference type="FunFam" id="3.40.50.2300:FF:000145">
    <property type="entry name" value="Glutamate receptor, metabotropic"/>
    <property type="match status" value="1"/>
</dbReference>
<keyword evidence="8" id="KW-0325">Glycoprotein</keyword>
<keyword evidence="4 10" id="KW-1133">Transmembrane helix</keyword>
<comment type="caution">
    <text evidence="12">The sequence shown here is derived from an EMBL/GenBank/DDBJ whole genome shotgun (WGS) entry which is preliminary data.</text>
</comment>
<evidence type="ECO:0000256" key="2">
    <source>
        <dbReference type="ARBA" id="ARBA00022475"/>
    </source>
</evidence>
<dbReference type="InterPro" id="IPR017978">
    <property type="entry name" value="GPCR_3_C"/>
</dbReference>
<dbReference type="SUPFAM" id="SSF53822">
    <property type="entry name" value="Periplasmic binding protein-like I"/>
    <property type="match status" value="1"/>
</dbReference>
<dbReference type="PRINTS" id="PR00248">
    <property type="entry name" value="GPCRMGR"/>
</dbReference>
<feature type="domain" description="G-protein coupled receptors family 3 profile" evidence="11">
    <location>
        <begin position="546"/>
        <end position="802"/>
    </location>
</feature>
<feature type="transmembrane region" description="Helical" evidence="10">
    <location>
        <begin position="583"/>
        <end position="602"/>
    </location>
</feature>
<evidence type="ECO:0000256" key="4">
    <source>
        <dbReference type="ARBA" id="ARBA00022989"/>
    </source>
</evidence>
<dbReference type="PROSITE" id="PS50259">
    <property type="entry name" value="G_PROTEIN_RECEP_F3_4"/>
    <property type="match status" value="1"/>
</dbReference>
<keyword evidence="5" id="KW-0297">G-protein coupled receptor</keyword>
<dbReference type="PANTHER" id="PTHR24060">
    <property type="entry name" value="METABOTROPIC GLUTAMATE RECEPTOR"/>
    <property type="match status" value="1"/>
</dbReference>
<feature type="transmembrane region" description="Helical" evidence="10">
    <location>
        <begin position="551"/>
        <end position="571"/>
    </location>
</feature>
<keyword evidence="6 10" id="KW-0472">Membrane</keyword>
<keyword evidence="2" id="KW-1003">Cell membrane</keyword>
<gene>
    <name evidence="12" type="ORF">PoB_001605500</name>
</gene>
<dbReference type="InterPro" id="IPR000337">
    <property type="entry name" value="GPCR_3"/>
</dbReference>
<feature type="transmembrane region" description="Helical" evidence="10">
    <location>
        <begin position="738"/>
        <end position="761"/>
    </location>
</feature>
<evidence type="ECO:0000256" key="6">
    <source>
        <dbReference type="ARBA" id="ARBA00023136"/>
    </source>
</evidence>
<evidence type="ECO:0000256" key="7">
    <source>
        <dbReference type="ARBA" id="ARBA00023170"/>
    </source>
</evidence>
<accession>A0AAV3Z301</accession>
<dbReference type="Pfam" id="PF01094">
    <property type="entry name" value="ANF_receptor"/>
    <property type="match status" value="1"/>
</dbReference>
<dbReference type="InterPro" id="IPR050726">
    <property type="entry name" value="mGluR"/>
</dbReference>
<keyword evidence="3 10" id="KW-0812">Transmembrane</keyword>
<dbReference type="InterPro" id="IPR011500">
    <property type="entry name" value="GPCR_3_9-Cys_dom"/>
</dbReference>
<evidence type="ECO:0000256" key="3">
    <source>
        <dbReference type="ARBA" id="ARBA00022692"/>
    </source>
</evidence>
<dbReference type="CDD" id="cd13953">
    <property type="entry name" value="7tm_classC_mGluR-like"/>
    <property type="match status" value="1"/>
</dbReference>
<keyword evidence="7 12" id="KW-0675">Receptor</keyword>
<dbReference type="EMBL" id="BLXT01001943">
    <property type="protein sequence ID" value="GFN89549.1"/>
    <property type="molecule type" value="Genomic_DNA"/>
</dbReference>
<keyword evidence="9" id="KW-0807">Transducer</keyword>
<feature type="transmembrane region" description="Helical" evidence="10">
    <location>
        <begin position="652"/>
        <end position="680"/>
    </location>
</feature>
<dbReference type="Pfam" id="PF07562">
    <property type="entry name" value="NCD3G"/>
    <property type="match status" value="1"/>
</dbReference>
<evidence type="ECO:0000256" key="8">
    <source>
        <dbReference type="ARBA" id="ARBA00023180"/>
    </source>
</evidence>